<proteinExistence type="predicted"/>
<organism evidence="1 2">
    <name type="scientific">Zophobas morio</name>
    <dbReference type="NCBI Taxonomy" id="2755281"/>
    <lineage>
        <taxon>Eukaryota</taxon>
        <taxon>Metazoa</taxon>
        <taxon>Ecdysozoa</taxon>
        <taxon>Arthropoda</taxon>
        <taxon>Hexapoda</taxon>
        <taxon>Insecta</taxon>
        <taxon>Pterygota</taxon>
        <taxon>Neoptera</taxon>
        <taxon>Endopterygota</taxon>
        <taxon>Coleoptera</taxon>
        <taxon>Polyphaga</taxon>
        <taxon>Cucujiformia</taxon>
        <taxon>Tenebrionidae</taxon>
        <taxon>Zophobas</taxon>
    </lineage>
</organism>
<dbReference type="EMBL" id="JALNTZ010000008">
    <property type="protein sequence ID" value="KAJ3643570.1"/>
    <property type="molecule type" value="Genomic_DNA"/>
</dbReference>
<accession>A0AA38HT93</accession>
<keyword evidence="2" id="KW-1185">Reference proteome</keyword>
<reference evidence="1" key="1">
    <citation type="journal article" date="2023" name="G3 (Bethesda)">
        <title>Whole genome assemblies of Zophobas morio and Tenebrio molitor.</title>
        <authorList>
            <person name="Kaur S."/>
            <person name="Stinson S.A."/>
            <person name="diCenzo G.C."/>
        </authorList>
    </citation>
    <scope>NUCLEOTIDE SEQUENCE</scope>
    <source>
        <strain evidence="1">QUZm001</strain>
    </source>
</reference>
<comment type="caution">
    <text evidence="1">The sequence shown here is derived from an EMBL/GenBank/DDBJ whole genome shotgun (WGS) entry which is preliminary data.</text>
</comment>
<dbReference type="Proteomes" id="UP001168821">
    <property type="component" value="Unassembled WGS sequence"/>
</dbReference>
<gene>
    <name evidence="1" type="ORF">Zmor_026272</name>
</gene>
<evidence type="ECO:0000313" key="1">
    <source>
        <dbReference type="EMBL" id="KAJ3643570.1"/>
    </source>
</evidence>
<evidence type="ECO:0000313" key="2">
    <source>
        <dbReference type="Proteomes" id="UP001168821"/>
    </source>
</evidence>
<name>A0AA38HT93_9CUCU</name>
<sequence length="131" mass="15258">MENRARMQKIADKATANLLPAKSAGPYEAEYQKFIKWCEENKIREFSETTLLVYFQIKSEIMKASTLWTIYSVLKSTLGIKHNINHSKFYKLTAFLKRQNDTSPRSLKYVPVETFLFTAPDQRESCDYDSA</sequence>
<dbReference type="AlphaFoldDB" id="A0AA38HT93"/>
<protein>
    <submittedName>
        <fullName evidence="1">Uncharacterized protein</fullName>
    </submittedName>
</protein>